<protein>
    <recommendedName>
        <fullName evidence="1">DUF6817 domain-containing protein</fullName>
    </recommendedName>
</protein>
<name>A0A382G0H6_9ZZZZ</name>
<feature type="domain" description="DUF6817" evidence="1">
    <location>
        <begin position="2"/>
        <end position="56"/>
    </location>
</feature>
<sequence>MGASQYVQDAGLFHSIYGTVHFRPNEGLVGLDKRDEIQELIGEQAEEVAYWFCIMDSPRFEQIQKCTGQLKKDLLLLHDANE</sequence>
<dbReference type="InterPro" id="IPR049202">
    <property type="entry name" value="DUF6817"/>
</dbReference>
<proteinExistence type="predicted"/>
<dbReference type="AlphaFoldDB" id="A0A382G0H6"/>
<accession>A0A382G0H6</accession>
<organism evidence="2">
    <name type="scientific">marine metagenome</name>
    <dbReference type="NCBI Taxonomy" id="408172"/>
    <lineage>
        <taxon>unclassified sequences</taxon>
        <taxon>metagenomes</taxon>
        <taxon>ecological metagenomes</taxon>
    </lineage>
</organism>
<gene>
    <name evidence="2" type="ORF">METZ01_LOCUS221642</name>
</gene>
<evidence type="ECO:0000259" key="1">
    <source>
        <dbReference type="Pfam" id="PF20680"/>
    </source>
</evidence>
<dbReference type="Pfam" id="PF20680">
    <property type="entry name" value="DUF6817"/>
    <property type="match status" value="1"/>
</dbReference>
<feature type="non-terminal residue" evidence="2">
    <location>
        <position position="82"/>
    </location>
</feature>
<reference evidence="2" key="1">
    <citation type="submission" date="2018-05" db="EMBL/GenBank/DDBJ databases">
        <authorList>
            <person name="Lanie J.A."/>
            <person name="Ng W.-L."/>
            <person name="Kazmierczak K.M."/>
            <person name="Andrzejewski T.M."/>
            <person name="Davidsen T.M."/>
            <person name="Wayne K.J."/>
            <person name="Tettelin H."/>
            <person name="Glass J.I."/>
            <person name="Rusch D."/>
            <person name="Podicherti R."/>
            <person name="Tsui H.-C.T."/>
            <person name="Winkler M.E."/>
        </authorList>
    </citation>
    <scope>NUCLEOTIDE SEQUENCE</scope>
</reference>
<evidence type="ECO:0000313" key="2">
    <source>
        <dbReference type="EMBL" id="SVB68788.1"/>
    </source>
</evidence>
<dbReference type="EMBL" id="UINC01052909">
    <property type="protein sequence ID" value="SVB68788.1"/>
    <property type="molecule type" value="Genomic_DNA"/>
</dbReference>